<dbReference type="EMBL" id="CP018762">
    <property type="protein sequence ID" value="APZ35580.1"/>
    <property type="molecule type" value="Genomic_DNA"/>
</dbReference>
<name>A0A1P8UC11_9MICO</name>
<protein>
    <recommendedName>
        <fullName evidence="4">DUF4386 domain-containing protein</fullName>
    </recommendedName>
</protein>
<evidence type="ECO:0000256" key="1">
    <source>
        <dbReference type="SAM" id="Phobius"/>
    </source>
</evidence>
<dbReference type="STRING" id="36805.BOH66_16095"/>
<gene>
    <name evidence="2" type="ORF">BOH66_16095</name>
</gene>
<reference evidence="2 3" key="1">
    <citation type="submission" date="2016-12" db="EMBL/GenBank/DDBJ databases">
        <title>Complete genome sequence of Microbacterium aurum KACC 15219.</title>
        <authorList>
            <person name="Jung Y."/>
            <person name="Shin J.-H."/>
            <person name="Lee Y.-J."/>
            <person name="Yi H."/>
            <person name="Bahn Y.-S."/>
            <person name="Kim J.F."/>
            <person name="Lee D.-W."/>
        </authorList>
    </citation>
    <scope>NUCLEOTIDE SEQUENCE [LARGE SCALE GENOMIC DNA]</scope>
    <source>
        <strain evidence="2 3">KACC 15219</strain>
    </source>
</reference>
<proteinExistence type="predicted"/>
<feature type="transmembrane region" description="Helical" evidence="1">
    <location>
        <begin position="200"/>
        <end position="218"/>
    </location>
</feature>
<feature type="transmembrane region" description="Helical" evidence="1">
    <location>
        <begin position="174"/>
        <end position="194"/>
    </location>
</feature>
<accession>A0A1P8UC11</accession>
<dbReference type="AlphaFoldDB" id="A0A1P8UC11"/>
<feature type="transmembrane region" description="Helical" evidence="1">
    <location>
        <begin position="147"/>
        <end position="167"/>
    </location>
</feature>
<dbReference type="RefSeq" id="WP_076691945.1">
    <property type="nucleotide sequence ID" value="NZ_CP018762.1"/>
</dbReference>
<keyword evidence="1" id="KW-1133">Transmembrane helix</keyword>
<feature type="transmembrane region" description="Helical" evidence="1">
    <location>
        <begin position="20"/>
        <end position="40"/>
    </location>
</feature>
<dbReference type="KEGG" id="maur:BOH66_16095"/>
<keyword evidence="3" id="KW-1185">Reference proteome</keyword>
<keyword evidence="1" id="KW-0812">Transmembrane</keyword>
<sequence length="228" mass="23297">MSAVVNSSTVPVSTASRRWAATGVASAIGSLASVFLSMSLSPEYIPGSVITSEAIDAGLMAERPSMIAFHIVTLASAGLLMVFAAGLHRRLTSALPSASLVPLIAFSGLLLVVAAQMLGTGLDTEFLFGIGDSAINLPSDIGFYSHWIATIPWLWFGGGVAALAVGAARRHGGVSGWLGITSTILGALTLLLAISPLQYMAAGPGALWLLIAAIGFSAESRTQPGSRC</sequence>
<evidence type="ECO:0000313" key="3">
    <source>
        <dbReference type="Proteomes" id="UP000187185"/>
    </source>
</evidence>
<organism evidence="2 3">
    <name type="scientific">Microbacterium aurum</name>
    <dbReference type="NCBI Taxonomy" id="36805"/>
    <lineage>
        <taxon>Bacteria</taxon>
        <taxon>Bacillati</taxon>
        <taxon>Actinomycetota</taxon>
        <taxon>Actinomycetes</taxon>
        <taxon>Micrococcales</taxon>
        <taxon>Microbacteriaceae</taxon>
        <taxon>Microbacterium</taxon>
    </lineage>
</organism>
<dbReference type="Proteomes" id="UP000187185">
    <property type="component" value="Chromosome"/>
</dbReference>
<keyword evidence="1" id="KW-0472">Membrane</keyword>
<evidence type="ECO:0008006" key="4">
    <source>
        <dbReference type="Google" id="ProtNLM"/>
    </source>
</evidence>
<feature type="transmembrane region" description="Helical" evidence="1">
    <location>
        <begin position="99"/>
        <end position="118"/>
    </location>
</feature>
<dbReference type="OrthoDB" id="3780129at2"/>
<evidence type="ECO:0000313" key="2">
    <source>
        <dbReference type="EMBL" id="APZ35580.1"/>
    </source>
</evidence>
<feature type="transmembrane region" description="Helical" evidence="1">
    <location>
        <begin position="67"/>
        <end position="87"/>
    </location>
</feature>